<feature type="DNA-binding region" description="HMG box" evidence="2">
    <location>
        <begin position="54"/>
        <end position="104"/>
    </location>
</feature>
<accession>A0A9W8LNZ3</accession>
<dbReference type="InterPro" id="IPR036910">
    <property type="entry name" value="HMG_box_dom_sf"/>
</dbReference>
<name>A0A9W8LNZ3_9FUNG</name>
<feature type="domain" description="HMG box" evidence="4">
    <location>
        <begin position="54"/>
        <end position="104"/>
    </location>
</feature>
<keyword evidence="2" id="KW-0539">Nucleus</keyword>
<dbReference type="AlphaFoldDB" id="A0A9W8LNZ3"/>
<proteinExistence type="predicted"/>
<protein>
    <submittedName>
        <fullName evidence="5">Non-histone chromosomal protein 6</fullName>
    </submittedName>
</protein>
<dbReference type="InterPro" id="IPR009071">
    <property type="entry name" value="HMG_box_dom"/>
</dbReference>
<evidence type="ECO:0000256" key="1">
    <source>
        <dbReference type="ARBA" id="ARBA00023125"/>
    </source>
</evidence>
<dbReference type="SMART" id="SM00398">
    <property type="entry name" value="HMG"/>
    <property type="match status" value="1"/>
</dbReference>
<feature type="region of interest" description="Disordered" evidence="3">
    <location>
        <begin position="1"/>
        <end position="58"/>
    </location>
</feature>
<dbReference type="GO" id="GO:0003677">
    <property type="term" value="F:DNA binding"/>
    <property type="evidence" value="ECO:0007669"/>
    <property type="project" value="UniProtKB-UniRule"/>
</dbReference>
<dbReference type="PRINTS" id="PR00886">
    <property type="entry name" value="HIGHMOBLTY12"/>
</dbReference>
<gene>
    <name evidence="5" type="primary">NHP6</name>
    <name evidence="5" type="ORF">H4R20_007292</name>
</gene>
<dbReference type="GO" id="GO:0005634">
    <property type="term" value="C:nucleus"/>
    <property type="evidence" value="ECO:0007669"/>
    <property type="project" value="UniProtKB-UniRule"/>
</dbReference>
<dbReference type="PANTHER" id="PTHR48112">
    <property type="entry name" value="HIGH MOBILITY GROUP PROTEIN DSP1"/>
    <property type="match status" value="1"/>
</dbReference>
<evidence type="ECO:0000259" key="4">
    <source>
        <dbReference type="PROSITE" id="PS50118"/>
    </source>
</evidence>
<keyword evidence="6" id="KW-1185">Reference proteome</keyword>
<dbReference type="Gene3D" id="1.10.30.10">
    <property type="entry name" value="High mobility group box domain"/>
    <property type="match status" value="1"/>
</dbReference>
<comment type="caution">
    <text evidence="5">The sequence shown here is derived from an EMBL/GenBank/DDBJ whole genome shotgun (WGS) entry which is preliminary data.</text>
</comment>
<organism evidence="5 6">
    <name type="scientific">Coemansia guatemalensis</name>
    <dbReference type="NCBI Taxonomy" id="2761395"/>
    <lineage>
        <taxon>Eukaryota</taxon>
        <taxon>Fungi</taxon>
        <taxon>Fungi incertae sedis</taxon>
        <taxon>Zoopagomycota</taxon>
        <taxon>Kickxellomycotina</taxon>
        <taxon>Kickxellomycetes</taxon>
        <taxon>Kickxellales</taxon>
        <taxon>Kickxellaceae</taxon>
        <taxon>Coemansia</taxon>
    </lineage>
</organism>
<sequence length="104" mass="11442">MPRAATSKTSRKAAAEKPAEKPAAGSRRKAAATTTSEGRVTKKRGKKDKDVTKPKRPLSAYMYFSQEKRPDVKNNNPEATFGAIGKILGQMWSDLSESDKKPYL</sequence>
<dbReference type="SUPFAM" id="SSF47095">
    <property type="entry name" value="HMG-box"/>
    <property type="match status" value="1"/>
</dbReference>
<keyword evidence="1 2" id="KW-0238">DNA-binding</keyword>
<evidence type="ECO:0000313" key="5">
    <source>
        <dbReference type="EMBL" id="KAJ2788838.1"/>
    </source>
</evidence>
<dbReference type="Proteomes" id="UP001140094">
    <property type="component" value="Unassembled WGS sequence"/>
</dbReference>
<dbReference type="PROSITE" id="PS50118">
    <property type="entry name" value="HMG_BOX_2"/>
    <property type="match status" value="1"/>
</dbReference>
<dbReference type="EMBL" id="JANBUO010003980">
    <property type="protein sequence ID" value="KAJ2788838.1"/>
    <property type="molecule type" value="Genomic_DNA"/>
</dbReference>
<dbReference type="OrthoDB" id="1919336at2759"/>
<evidence type="ECO:0000256" key="2">
    <source>
        <dbReference type="PROSITE-ProRule" id="PRU00267"/>
    </source>
</evidence>
<dbReference type="Pfam" id="PF00505">
    <property type="entry name" value="HMG_box"/>
    <property type="match status" value="1"/>
</dbReference>
<evidence type="ECO:0000313" key="6">
    <source>
        <dbReference type="Proteomes" id="UP001140094"/>
    </source>
</evidence>
<feature type="non-terminal residue" evidence="5">
    <location>
        <position position="104"/>
    </location>
</feature>
<dbReference type="PANTHER" id="PTHR48112:SF22">
    <property type="entry name" value="MITOCHONDRIAL TRANSCRIPTION FACTOR A, ISOFORM B"/>
    <property type="match status" value="1"/>
</dbReference>
<dbReference type="InterPro" id="IPR050342">
    <property type="entry name" value="HMGB"/>
</dbReference>
<reference evidence="5" key="1">
    <citation type="submission" date="2022-07" db="EMBL/GenBank/DDBJ databases">
        <title>Phylogenomic reconstructions and comparative analyses of Kickxellomycotina fungi.</title>
        <authorList>
            <person name="Reynolds N.K."/>
            <person name="Stajich J.E."/>
            <person name="Barry K."/>
            <person name="Grigoriev I.V."/>
            <person name="Crous P."/>
            <person name="Smith M.E."/>
        </authorList>
    </citation>
    <scope>NUCLEOTIDE SEQUENCE</scope>
    <source>
        <strain evidence="5">NRRL 1565</strain>
    </source>
</reference>
<evidence type="ECO:0000256" key="3">
    <source>
        <dbReference type="SAM" id="MobiDB-lite"/>
    </source>
</evidence>